<reference evidence="8" key="1">
    <citation type="submission" date="2016-04" db="EMBL/GenBank/DDBJ databases">
        <authorList>
            <person name="Chen L."/>
            <person name="Zhuang W."/>
            <person name="Wang G."/>
        </authorList>
    </citation>
    <scope>NUCLEOTIDE SEQUENCE [LARGE SCALE GENOMIC DNA]</scope>
    <source>
        <strain evidence="8">208</strain>
    </source>
</reference>
<dbReference type="GO" id="GO:0003677">
    <property type="term" value="F:DNA binding"/>
    <property type="evidence" value="ECO:0007669"/>
    <property type="project" value="InterPro"/>
</dbReference>
<protein>
    <recommendedName>
        <fullName evidence="9">RNA polymerase sigma-70 factor</fullName>
    </recommendedName>
</protein>
<comment type="similarity">
    <text evidence="1">Belongs to the sigma-70 factor family. ECF subfamily.</text>
</comment>
<dbReference type="STRING" id="550983.A4R26_25030"/>
<dbReference type="Pfam" id="PF04542">
    <property type="entry name" value="Sigma70_r2"/>
    <property type="match status" value="1"/>
</dbReference>
<organism evidence="7 8">
    <name type="scientific">Niastella populi</name>
    <dbReference type="NCBI Taxonomy" id="550983"/>
    <lineage>
        <taxon>Bacteria</taxon>
        <taxon>Pseudomonadati</taxon>
        <taxon>Bacteroidota</taxon>
        <taxon>Chitinophagia</taxon>
        <taxon>Chitinophagales</taxon>
        <taxon>Chitinophagaceae</taxon>
        <taxon>Niastella</taxon>
    </lineage>
</organism>
<dbReference type="NCBIfam" id="TIGR02985">
    <property type="entry name" value="Sig70_bacteroi1"/>
    <property type="match status" value="1"/>
</dbReference>
<dbReference type="PANTHER" id="PTHR43133">
    <property type="entry name" value="RNA POLYMERASE ECF-TYPE SIGMA FACTO"/>
    <property type="match status" value="1"/>
</dbReference>
<dbReference type="InterPro" id="IPR039425">
    <property type="entry name" value="RNA_pol_sigma-70-like"/>
</dbReference>
<dbReference type="Proteomes" id="UP000192276">
    <property type="component" value="Unassembled WGS sequence"/>
</dbReference>
<accession>A0A1V9FG68</accession>
<dbReference type="InterPro" id="IPR014284">
    <property type="entry name" value="RNA_pol_sigma-70_dom"/>
</dbReference>
<dbReference type="SUPFAM" id="SSF88946">
    <property type="entry name" value="Sigma2 domain of RNA polymerase sigma factors"/>
    <property type="match status" value="1"/>
</dbReference>
<evidence type="ECO:0000259" key="6">
    <source>
        <dbReference type="Pfam" id="PF08281"/>
    </source>
</evidence>
<dbReference type="InterPro" id="IPR007627">
    <property type="entry name" value="RNA_pol_sigma70_r2"/>
</dbReference>
<evidence type="ECO:0000256" key="2">
    <source>
        <dbReference type="ARBA" id="ARBA00023015"/>
    </source>
</evidence>
<dbReference type="CDD" id="cd06171">
    <property type="entry name" value="Sigma70_r4"/>
    <property type="match status" value="1"/>
</dbReference>
<dbReference type="InterPro" id="IPR014327">
    <property type="entry name" value="RNA_pol_sigma70_bacteroid"/>
</dbReference>
<keyword evidence="3" id="KW-0731">Sigma factor</keyword>
<dbReference type="EMBL" id="LWBP01000195">
    <property type="protein sequence ID" value="OQP57358.1"/>
    <property type="molecule type" value="Genomic_DNA"/>
</dbReference>
<evidence type="ECO:0000313" key="8">
    <source>
        <dbReference type="Proteomes" id="UP000192276"/>
    </source>
</evidence>
<dbReference type="InterPro" id="IPR036388">
    <property type="entry name" value="WH-like_DNA-bd_sf"/>
</dbReference>
<feature type="domain" description="RNA polymerase sigma-70 region 2" evidence="5">
    <location>
        <begin position="27"/>
        <end position="94"/>
    </location>
</feature>
<dbReference type="RefSeq" id="WP_165760353.1">
    <property type="nucleotide sequence ID" value="NZ_LWBP01000195.1"/>
</dbReference>
<dbReference type="InterPro" id="IPR013325">
    <property type="entry name" value="RNA_pol_sigma_r2"/>
</dbReference>
<dbReference type="InterPro" id="IPR013249">
    <property type="entry name" value="RNA_pol_sigma70_r4_t2"/>
</dbReference>
<evidence type="ECO:0000256" key="1">
    <source>
        <dbReference type="ARBA" id="ARBA00010641"/>
    </source>
</evidence>
<keyword evidence="4" id="KW-0804">Transcription</keyword>
<proteinExistence type="inferred from homology"/>
<evidence type="ECO:0000313" key="7">
    <source>
        <dbReference type="EMBL" id="OQP57358.1"/>
    </source>
</evidence>
<dbReference type="Gene3D" id="1.10.10.10">
    <property type="entry name" value="Winged helix-like DNA-binding domain superfamily/Winged helix DNA-binding domain"/>
    <property type="match status" value="1"/>
</dbReference>
<dbReference type="GO" id="GO:0006352">
    <property type="term" value="P:DNA-templated transcription initiation"/>
    <property type="evidence" value="ECO:0007669"/>
    <property type="project" value="InterPro"/>
</dbReference>
<comment type="caution">
    <text evidence="7">The sequence shown here is derived from an EMBL/GenBank/DDBJ whole genome shotgun (WGS) entry which is preliminary data.</text>
</comment>
<dbReference type="Pfam" id="PF08281">
    <property type="entry name" value="Sigma70_r4_2"/>
    <property type="match status" value="1"/>
</dbReference>
<evidence type="ECO:0000256" key="4">
    <source>
        <dbReference type="ARBA" id="ARBA00023163"/>
    </source>
</evidence>
<evidence type="ECO:0000256" key="3">
    <source>
        <dbReference type="ARBA" id="ARBA00023082"/>
    </source>
</evidence>
<dbReference type="PANTHER" id="PTHR43133:SF46">
    <property type="entry name" value="RNA POLYMERASE SIGMA-70 FACTOR ECF SUBFAMILY"/>
    <property type="match status" value="1"/>
</dbReference>
<dbReference type="Gene3D" id="1.10.1740.10">
    <property type="match status" value="1"/>
</dbReference>
<sequence length="197" mass="23036">MPEHPTYNERELLLLVADGNQEAFARIFEKHRQRLYTYLVGITKASEVAEDILVDVFMKLWIGREMLVRVENLEGFLHKVAYNKAMDFFKTTARHARLQQVYAQRIDQREQNPEDWFIDEEARRILREAVNQLPPQRKLIYTMSREQGLSYEEIAKALHLSRNTVKGTLMAATRSISEYLNKKYPGNAALSALFFLA</sequence>
<evidence type="ECO:0000259" key="5">
    <source>
        <dbReference type="Pfam" id="PF04542"/>
    </source>
</evidence>
<dbReference type="NCBIfam" id="TIGR02937">
    <property type="entry name" value="sigma70-ECF"/>
    <property type="match status" value="1"/>
</dbReference>
<dbReference type="GO" id="GO:0016987">
    <property type="term" value="F:sigma factor activity"/>
    <property type="evidence" value="ECO:0007669"/>
    <property type="project" value="UniProtKB-KW"/>
</dbReference>
<evidence type="ECO:0008006" key="9">
    <source>
        <dbReference type="Google" id="ProtNLM"/>
    </source>
</evidence>
<keyword evidence="8" id="KW-1185">Reference proteome</keyword>
<feature type="domain" description="RNA polymerase sigma factor 70 region 4 type 2" evidence="6">
    <location>
        <begin position="124"/>
        <end position="172"/>
    </location>
</feature>
<keyword evidence="2" id="KW-0805">Transcription regulation</keyword>
<dbReference type="InterPro" id="IPR013324">
    <property type="entry name" value="RNA_pol_sigma_r3/r4-like"/>
</dbReference>
<gene>
    <name evidence="7" type="ORF">A4R26_25030</name>
</gene>
<dbReference type="AlphaFoldDB" id="A0A1V9FG68"/>
<name>A0A1V9FG68_9BACT</name>
<dbReference type="SUPFAM" id="SSF88659">
    <property type="entry name" value="Sigma3 and sigma4 domains of RNA polymerase sigma factors"/>
    <property type="match status" value="1"/>
</dbReference>